<keyword evidence="5" id="KW-0998">Cell outer membrane</keyword>
<comment type="similarity">
    <text evidence="2">Belongs to the SusD family.</text>
</comment>
<dbReference type="SUPFAM" id="SSF48452">
    <property type="entry name" value="TPR-like"/>
    <property type="match status" value="1"/>
</dbReference>
<dbReference type="GO" id="GO:0009279">
    <property type="term" value="C:cell outer membrane"/>
    <property type="evidence" value="ECO:0007669"/>
    <property type="project" value="UniProtKB-SubCell"/>
</dbReference>
<dbReference type="InterPro" id="IPR011990">
    <property type="entry name" value="TPR-like_helical_dom_sf"/>
</dbReference>
<feature type="domain" description="RagB/SusD" evidence="7">
    <location>
        <begin position="343"/>
        <end position="500"/>
    </location>
</feature>
<comment type="subcellular location">
    <subcellularLocation>
        <location evidence="1">Cell outer membrane</location>
    </subcellularLocation>
</comment>
<feature type="chain" id="PRO_5013042052" evidence="6">
    <location>
        <begin position="23"/>
        <end position="501"/>
    </location>
</feature>
<evidence type="ECO:0000259" key="8">
    <source>
        <dbReference type="Pfam" id="PF14322"/>
    </source>
</evidence>
<evidence type="ECO:0000313" key="9">
    <source>
        <dbReference type="EMBL" id="SHG47030.1"/>
    </source>
</evidence>
<dbReference type="OrthoDB" id="5694214at2"/>
<keyword evidence="3 6" id="KW-0732">Signal</keyword>
<evidence type="ECO:0000259" key="7">
    <source>
        <dbReference type="Pfam" id="PF07980"/>
    </source>
</evidence>
<accession>A0A1M5K369</accession>
<keyword evidence="4" id="KW-0472">Membrane</keyword>
<name>A0A1M5K369_9FLAO</name>
<dbReference type="RefSeq" id="WP_073370489.1">
    <property type="nucleotide sequence ID" value="NZ_FQWB01000004.1"/>
</dbReference>
<evidence type="ECO:0000313" key="10">
    <source>
        <dbReference type="Proteomes" id="UP000184516"/>
    </source>
</evidence>
<evidence type="ECO:0000256" key="2">
    <source>
        <dbReference type="ARBA" id="ARBA00006275"/>
    </source>
</evidence>
<evidence type="ECO:0000256" key="1">
    <source>
        <dbReference type="ARBA" id="ARBA00004442"/>
    </source>
</evidence>
<dbReference type="Gene3D" id="1.25.40.390">
    <property type="match status" value="1"/>
</dbReference>
<keyword evidence="10" id="KW-1185">Reference proteome</keyword>
<dbReference type="InterPro" id="IPR012944">
    <property type="entry name" value="SusD_RagB_dom"/>
</dbReference>
<dbReference type="Pfam" id="PF07980">
    <property type="entry name" value="SusD_RagB"/>
    <property type="match status" value="1"/>
</dbReference>
<dbReference type="InterPro" id="IPR033985">
    <property type="entry name" value="SusD-like_N"/>
</dbReference>
<gene>
    <name evidence="9" type="ORF">SAMN05443549_104162</name>
</gene>
<dbReference type="AlphaFoldDB" id="A0A1M5K369"/>
<protein>
    <submittedName>
        <fullName evidence="9">Starch-binding associating with outer membrane</fullName>
    </submittedName>
</protein>
<feature type="domain" description="SusD-like N-terminal" evidence="8">
    <location>
        <begin position="103"/>
        <end position="233"/>
    </location>
</feature>
<reference evidence="10" key="1">
    <citation type="submission" date="2016-11" db="EMBL/GenBank/DDBJ databases">
        <authorList>
            <person name="Varghese N."/>
            <person name="Submissions S."/>
        </authorList>
    </citation>
    <scope>NUCLEOTIDE SEQUENCE [LARGE SCALE GENOMIC DNA]</scope>
    <source>
        <strain evidence="10">DSM 19978</strain>
    </source>
</reference>
<dbReference type="STRING" id="468056.SAMN05443549_104162"/>
<feature type="signal peptide" evidence="6">
    <location>
        <begin position="1"/>
        <end position="22"/>
    </location>
</feature>
<evidence type="ECO:0000256" key="6">
    <source>
        <dbReference type="SAM" id="SignalP"/>
    </source>
</evidence>
<dbReference type="Proteomes" id="UP000184516">
    <property type="component" value="Unassembled WGS sequence"/>
</dbReference>
<dbReference type="EMBL" id="FQWB01000004">
    <property type="protein sequence ID" value="SHG47030.1"/>
    <property type="molecule type" value="Genomic_DNA"/>
</dbReference>
<dbReference type="CDD" id="cd08977">
    <property type="entry name" value="SusD"/>
    <property type="match status" value="1"/>
</dbReference>
<dbReference type="PROSITE" id="PS51257">
    <property type="entry name" value="PROKAR_LIPOPROTEIN"/>
    <property type="match status" value="1"/>
</dbReference>
<evidence type="ECO:0000256" key="4">
    <source>
        <dbReference type="ARBA" id="ARBA00023136"/>
    </source>
</evidence>
<sequence>MQTKIKTILAIFVLFVSASSCDDYLDLRPQDGIVRDEFWKTKEDIQAAVIGIYSSLLNSPPGVDDFSMTQYLFMHGELRGGMVVEGVFATEDERDILETNVLPSNALTDWSIFYRTINYCNTVIDLAPAVKNEDPTLTQDQLNHFVSEALAIRAYMYFTLARTFKDVPLKLTATLSDKDNFQIPVSKQADVFAQVIKDLKLAEEYAVEDYGNNASNKGRITKYTINTMQADVYLWTESYQEALDATKKVINSGKYKLVESNNSATWFNTIYSNGNSSEGIFEFQYTSANTGPFYSIFFQRPQFKAYSLMMDEVYGYDVNDPIGRRDVRGNYASLFGATGEIIKFTRFDGGELKQLQDSNTHWFVYRYSDVLLMQAEALARLGQGKDAITIITDLRLKRWALDETDMSPGEGDTNGIIDFILAERAREFAFEGKRWYDVLRIARANNYERKQLLIDLAIATAPVDKQQSIIAKLKDPNSHYLPINTNELFTNKALVQNPFYK</sequence>
<organism evidence="9 10">
    <name type="scientific">Flavobacterium fluvii</name>
    <dbReference type="NCBI Taxonomy" id="468056"/>
    <lineage>
        <taxon>Bacteria</taxon>
        <taxon>Pseudomonadati</taxon>
        <taxon>Bacteroidota</taxon>
        <taxon>Flavobacteriia</taxon>
        <taxon>Flavobacteriales</taxon>
        <taxon>Flavobacteriaceae</taxon>
        <taxon>Flavobacterium</taxon>
    </lineage>
</organism>
<evidence type="ECO:0000256" key="3">
    <source>
        <dbReference type="ARBA" id="ARBA00022729"/>
    </source>
</evidence>
<evidence type="ECO:0000256" key="5">
    <source>
        <dbReference type="ARBA" id="ARBA00023237"/>
    </source>
</evidence>
<dbReference type="Pfam" id="PF14322">
    <property type="entry name" value="SusD-like_3"/>
    <property type="match status" value="1"/>
</dbReference>
<proteinExistence type="inferred from homology"/>